<evidence type="ECO:0000256" key="5">
    <source>
        <dbReference type="ARBA" id="ARBA00038121"/>
    </source>
</evidence>
<comment type="similarity">
    <text evidence="5">Belongs to the GHMP kinase family.</text>
</comment>
<protein>
    <submittedName>
        <fullName evidence="8">GHMP kinase</fullName>
    </submittedName>
</protein>
<keyword evidence="4" id="KW-0067">ATP-binding</keyword>
<dbReference type="GO" id="GO:0050201">
    <property type="term" value="F:fucokinase activity"/>
    <property type="evidence" value="ECO:0007669"/>
    <property type="project" value="TreeGrafter"/>
</dbReference>
<organism evidence="8 9">
    <name type="scientific">Magnetococcus marinus (strain ATCC BAA-1437 / JCM 17883 / MC-1)</name>
    <dbReference type="NCBI Taxonomy" id="156889"/>
    <lineage>
        <taxon>Bacteria</taxon>
        <taxon>Pseudomonadati</taxon>
        <taxon>Pseudomonadota</taxon>
        <taxon>Magnetococcia</taxon>
        <taxon>Magnetococcales</taxon>
        <taxon>Magnetococcaceae</taxon>
        <taxon>Magnetococcus</taxon>
    </lineage>
</organism>
<dbReference type="HOGENOM" id="CLU_048558_1_0_5"/>
<keyword evidence="1" id="KW-0808">Transferase</keyword>
<dbReference type="GO" id="GO:0042352">
    <property type="term" value="P:GDP-L-fucose salvage"/>
    <property type="evidence" value="ECO:0007669"/>
    <property type="project" value="TreeGrafter"/>
</dbReference>
<name>A0L595_MAGMM</name>
<evidence type="ECO:0000256" key="3">
    <source>
        <dbReference type="ARBA" id="ARBA00022777"/>
    </source>
</evidence>
<dbReference type="SUPFAM" id="SSF54211">
    <property type="entry name" value="Ribosomal protein S5 domain 2-like"/>
    <property type="match status" value="1"/>
</dbReference>
<dbReference type="RefSeq" id="WP_011712305.1">
    <property type="nucleotide sequence ID" value="NC_008576.1"/>
</dbReference>
<dbReference type="AlphaFoldDB" id="A0L595"/>
<dbReference type="InterPro" id="IPR020568">
    <property type="entry name" value="Ribosomal_Su5_D2-typ_SF"/>
</dbReference>
<evidence type="ECO:0000256" key="2">
    <source>
        <dbReference type="ARBA" id="ARBA00022741"/>
    </source>
</evidence>
<reference evidence="8 9" key="2">
    <citation type="journal article" date="2012" name="Int. J. Syst. Evol. Microbiol.">
        <title>Magnetococcus marinus gen. nov., sp. nov., a marine, magnetotactic bacterium that represents a novel lineage (Magnetococcaceae fam. nov.; Magnetococcales ord. nov.) at the base of the Alphaproteobacteria.</title>
        <authorList>
            <person name="Bazylinski D.A."/>
            <person name="Williams T.J."/>
            <person name="Lefevre C.T."/>
            <person name="Berg R.J."/>
            <person name="Zhang C.L."/>
            <person name="Bowser S.S."/>
            <person name="Dean A.J."/>
            <person name="Beveridge T.J."/>
        </authorList>
    </citation>
    <scope>NUCLEOTIDE SEQUENCE [LARGE SCALE GENOMIC DNA]</scope>
    <source>
        <strain evidence="9">ATCC BAA-1437 / JCM 17883 / MC-1</strain>
    </source>
</reference>
<dbReference type="STRING" id="156889.Mmc1_0617"/>
<evidence type="ECO:0000256" key="1">
    <source>
        <dbReference type="ARBA" id="ARBA00022679"/>
    </source>
</evidence>
<dbReference type="InterPro" id="IPR001174">
    <property type="entry name" value="HddA/FKP"/>
</dbReference>
<sequence length="333" mass="37014">MIITRTPFRISFFGGGTDYPAWAEAHGGAVLATAINKYCYISIRELPPFFEHKYRIAYSRLEHVREIDEIQHPVVREGLRKYAMQHGLEIHHDADLPARSGLGSSSSFAAGFLKALHAFEGRMITKLELAKEAIDLEQNLIGENVGSQDQILATYGGLNKVEFLQNGSFNVIPVILPRARIAAFEQSLLLVFTGLTRIASDVAKQKIANLHKRSTQLHSMRAMVDEGLSILNDSKQPIDRLGTLLHENWQLKRTLSDVVSNPHIDEIYAEAMAAGATGGKLMGAGSGGFMVFVVKPERREQVKKRLHKLIHVNCAIDNDGSQVIVYEPQTGYR</sequence>
<dbReference type="InterPro" id="IPR013750">
    <property type="entry name" value="GHMP_kinase_C_dom"/>
</dbReference>
<dbReference type="PANTHER" id="PTHR32463:SF0">
    <property type="entry name" value="L-FUCOSE KINASE"/>
    <property type="match status" value="1"/>
</dbReference>
<dbReference type="SUPFAM" id="SSF55060">
    <property type="entry name" value="GHMP Kinase, C-terminal domain"/>
    <property type="match status" value="1"/>
</dbReference>
<dbReference type="Pfam" id="PF00288">
    <property type="entry name" value="GHMP_kinases_N"/>
    <property type="match status" value="1"/>
</dbReference>
<evidence type="ECO:0000313" key="9">
    <source>
        <dbReference type="Proteomes" id="UP000002586"/>
    </source>
</evidence>
<dbReference type="PANTHER" id="PTHR32463">
    <property type="entry name" value="L-FUCOSE KINASE"/>
    <property type="match status" value="1"/>
</dbReference>
<feature type="domain" description="GHMP kinase C-terminal" evidence="7">
    <location>
        <begin position="238"/>
        <end position="308"/>
    </location>
</feature>
<dbReference type="Proteomes" id="UP000002586">
    <property type="component" value="Chromosome"/>
</dbReference>
<dbReference type="Pfam" id="PF08544">
    <property type="entry name" value="GHMP_kinases_C"/>
    <property type="match status" value="1"/>
</dbReference>
<dbReference type="GO" id="GO:0005524">
    <property type="term" value="F:ATP binding"/>
    <property type="evidence" value="ECO:0007669"/>
    <property type="project" value="UniProtKB-KW"/>
</dbReference>
<keyword evidence="2" id="KW-0547">Nucleotide-binding</keyword>
<reference evidence="9" key="1">
    <citation type="journal article" date="2009" name="Appl. Environ. Microbiol.">
        <title>Complete genome sequence of the chemolithoautotrophic marine magnetotactic coccus strain MC-1.</title>
        <authorList>
            <person name="Schubbe S."/>
            <person name="Williams T.J."/>
            <person name="Xie G."/>
            <person name="Kiss H.E."/>
            <person name="Brettin T.S."/>
            <person name="Martinez D."/>
            <person name="Ross C.A."/>
            <person name="Schuler D."/>
            <person name="Cox B.L."/>
            <person name="Nealson K.H."/>
            <person name="Bazylinski D.A."/>
        </authorList>
    </citation>
    <scope>NUCLEOTIDE SEQUENCE [LARGE SCALE GENOMIC DNA]</scope>
    <source>
        <strain evidence="9">ATCC BAA-1437 / JCM 17883 / MC-1</strain>
    </source>
</reference>
<dbReference type="Gene3D" id="3.30.230.120">
    <property type="match status" value="1"/>
</dbReference>
<dbReference type="EMBL" id="CP000471">
    <property type="protein sequence ID" value="ABK43138.1"/>
    <property type="molecule type" value="Genomic_DNA"/>
</dbReference>
<evidence type="ECO:0000259" key="7">
    <source>
        <dbReference type="Pfam" id="PF08544"/>
    </source>
</evidence>
<keyword evidence="9" id="KW-1185">Reference proteome</keyword>
<evidence type="ECO:0000256" key="4">
    <source>
        <dbReference type="ARBA" id="ARBA00022840"/>
    </source>
</evidence>
<dbReference type="PRINTS" id="PR00960">
    <property type="entry name" value="LMBPPROTEIN"/>
</dbReference>
<feature type="domain" description="GHMP kinase N-terminal" evidence="6">
    <location>
        <begin position="79"/>
        <end position="157"/>
    </location>
</feature>
<dbReference type="OrthoDB" id="9812992at2"/>
<evidence type="ECO:0000259" key="6">
    <source>
        <dbReference type="Pfam" id="PF00288"/>
    </source>
</evidence>
<dbReference type="InterPro" id="IPR052203">
    <property type="entry name" value="GHMP_Kinase-Related"/>
</dbReference>
<keyword evidence="3 8" id="KW-0418">Kinase</keyword>
<gene>
    <name evidence="8" type="ordered locus">Mmc1_0617</name>
</gene>
<dbReference type="InterPro" id="IPR036554">
    <property type="entry name" value="GHMP_kinase_C_sf"/>
</dbReference>
<accession>A0L595</accession>
<dbReference type="InterPro" id="IPR014606">
    <property type="entry name" value="Heptose_7-P_kinase"/>
</dbReference>
<proteinExistence type="inferred from homology"/>
<evidence type="ECO:0000313" key="8">
    <source>
        <dbReference type="EMBL" id="ABK43138.1"/>
    </source>
</evidence>
<dbReference type="KEGG" id="mgm:Mmc1_0617"/>
<dbReference type="InterPro" id="IPR006204">
    <property type="entry name" value="GHMP_kinase_N_dom"/>
</dbReference>
<dbReference type="PIRSF" id="PIRSF036406">
    <property type="entry name" value="Hept_kin"/>
    <property type="match status" value="1"/>
</dbReference>
<dbReference type="eggNOG" id="COG2605">
    <property type="taxonomic scope" value="Bacteria"/>
</dbReference>